<gene>
    <name evidence="4" type="ORF">H6P81_007494</name>
</gene>
<evidence type="ECO:0000313" key="5">
    <source>
        <dbReference type="Proteomes" id="UP000825729"/>
    </source>
</evidence>
<evidence type="ECO:0000256" key="3">
    <source>
        <dbReference type="ARBA" id="ARBA00022900"/>
    </source>
</evidence>
<dbReference type="SUPFAM" id="SSF54654">
    <property type="entry name" value="CI-2 family of serine protease inhibitors"/>
    <property type="match status" value="1"/>
</dbReference>
<dbReference type="PANTHER" id="PTHR33091:SF29">
    <property type="entry name" value="SUBTILISIN INHIBITOR 1"/>
    <property type="match status" value="1"/>
</dbReference>
<accession>A0AAV7F0F9</accession>
<dbReference type="Gene3D" id="3.30.10.10">
    <property type="entry name" value="Trypsin Inhibitor V, subunit A"/>
    <property type="match status" value="1"/>
</dbReference>
<dbReference type="InterPro" id="IPR036354">
    <property type="entry name" value="Prot_inh_pot1_sf"/>
</dbReference>
<dbReference type="GO" id="GO:0009611">
    <property type="term" value="P:response to wounding"/>
    <property type="evidence" value="ECO:0007669"/>
    <property type="project" value="InterPro"/>
</dbReference>
<keyword evidence="2" id="KW-0646">Protease inhibitor</keyword>
<dbReference type="PANTHER" id="PTHR33091">
    <property type="entry name" value="PROTEIN, PUTATIVE, EXPRESSED-RELATED"/>
    <property type="match status" value="1"/>
</dbReference>
<dbReference type="Proteomes" id="UP000825729">
    <property type="component" value="Unassembled WGS sequence"/>
</dbReference>
<evidence type="ECO:0000313" key="4">
    <source>
        <dbReference type="EMBL" id="KAG9454590.1"/>
    </source>
</evidence>
<comment type="caution">
    <text evidence="4">The sequence shown here is derived from an EMBL/GenBank/DDBJ whole genome shotgun (WGS) entry which is preliminary data.</text>
</comment>
<keyword evidence="3" id="KW-0722">Serine protease inhibitor</keyword>
<name>A0AAV7F0F9_ARIFI</name>
<dbReference type="GO" id="GO:0004867">
    <property type="term" value="F:serine-type endopeptidase inhibitor activity"/>
    <property type="evidence" value="ECO:0007669"/>
    <property type="project" value="UniProtKB-KW"/>
</dbReference>
<evidence type="ECO:0000256" key="1">
    <source>
        <dbReference type="ARBA" id="ARBA00008210"/>
    </source>
</evidence>
<evidence type="ECO:0000256" key="2">
    <source>
        <dbReference type="ARBA" id="ARBA00022690"/>
    </source>
</evidence>
<proteinExistence type="inferred from homology"/>
<dbReference type="PROSITE" id="PS00285">
    <property type="entry name" value="POTATO_INHIBITOR"/>
    <property type="match status" value="1"/>
</dbReference>
<protein>
    <submittedName>
        <fullName evidence="4">Uncharacterized protein</fullName>
    </submittedName>
</protein>
<organism evidence="4 5">
    <name type="scientific">Aristolochia fimbriata</name>
    <name type="common">White veined hardy Dutchman's pipe vine</name>
    <dbReference type="NCBI Taxonomy" id="158543"/>
    <lineage>
        <taxon>Eukaryota</taxon>
        <taxon>Viridiplantae</taxon>
        <taxon>Streptophyta</taxon>
        <taxon>Embryophyta</taxon>
        <taxon>Tracheophyta</taxon>
        <taxon>Spermatophyta</taxon>
        <taxon>Magnoliopsida</taxon>
        <taxon>Magnoliidae</taxon>
        <taxon>Piperales</taxon>
        <taxon>Aristolochiaceae</taxon>
        <taxon>Aristolochia</taxon>
    </lineage>
</organism>
<dbReference type="Pfam" id="PF00280">
    <property type="entry name" value="potato_inhibit"/>
    <property type="match status" value="1"/>
</dbReference>
<dbReference type="PRINTS" id="PR00292">
    <property type="entry name" value="POTATOINHBTR"/>
</dbReference>
<keyword evidence="5" id="KW-1185">Reference proteome</keyword>
<dbReference type="AlphaFoldDB" id="A0AAV7F0F9"/>
<comment type="similarity">
    <text evidence="1">Belongs to the protease inhibitor I13 (potato type I serine protease inhibitor) family.</text>
</comment>
<dbReference type="EMBL" id="JAINDJ010000003">
    <property type="protein sequence ID" value="KAG9454590.1"/>
    <property type="molecule type" value="Genomic_DNA"/>
</dbReference>
<sequence length="111" mass="12093">MANMLAFHLMAEENKDVVSTDHGLDFGRLQGRVMMSGAADYNPKISWPEVVGLKVEKAKEIIRGDLGPASESNFVLIPEGSFVTMDFQMSRIRIFVDASGQIVVDPPPAVG</sequence>
<reference evidence="4 5" key="1">
    <citation type="submission" date="2021-07" db="EMBL/GenBank/DDBJ databases">
        <title>The Aristolochia fimbriata genome: insights into angiosperm evolution, floral development and chemical biosynthesis.</title>
        <authorList>
            <person name="Jiao Y."/>
        </authorList>
    </citation>
    <scope>NUCLEOTIDE SEQUENCE [LARGE SCALE GENOMIC DNA]</scope>
    <source>
        <strain evidence="4">IBCAS-2021</strain>
        <tissue evidence="4">Leaf</tissue>
    </source>
</reference>
<dbReference type="InterPro" id="IPR000864">
    <property type="entry name" value="Prot_inh_pot1"/>
</dbReference>